<feature type="transmembrane region" description="Helical" evidence="1">
    <location>
        <begin position="93"/>
        <end position="114"/>
    </location>
</feature>
<keyword evidence="1" id="KW-1133">Transmembrane helix</keyword>
<comment type="caution">
    <text evidence="2">The sequence shown here is derived from an EMBL/GenBank/DDBJ whole genome shotgun (WGS) entry which is preliminary data.</text>
</comment>
<protein>
    <submittedName>
        <fullName evidence="2">Uncharacterized protein</fullName>
    </submittedName>
</protein>
<evidence type="ECO:0000313" key="2">
    <source>
        <dbReference type="EMBL" id="CAG7728764.1"/>
    </source>
</evidence>
<accession>A0A8J2P2M4</accession>
<evidence type="ECO:0000256" key="1">
    <source>
        <dbReference type="SAM" id="Phobius"/>
    </source>
</evidence>
<reference evidence="2" key="1">
    <citation type="submission" date="2021-06" db="EMBL/GenBank/DDBJ databases">
        <authorList>
            <person name="Hodson N. C."/>
            <person name="Mongue J. A."/>
            <person name="Jaron S. K."/>
        </authorList>
    </citation>
    <scope>NUCLEOTIDE SEQUENCE</scope>
</reference>
<sequence length="142" mass="16631">MIDIYGRRMYWQSKDSLCHGLLVNGVSKFYPMLLEPLNRILSWSENSGLFFLHRKVARAKREKKGRENAKNRIADQKYYSGVQDTENIGTRQFAVVLVQTVLFGVLVSLTVLVFEIIAHQGFRCWLFFNDYELSNLKDLFYP</sequence>
<organism evidence="2 3">
    <name type="scientific">Allacma fusca</name>
    <dbReference type="NCBI Taxonomy" id="39272"/>
    <lineage>
        <taxon>Eukaryota</taxon>
        <taxon>Metazoa</taxon>
        <taxon>Ecdysozoa</taxon>
        <taxon>Arthropoda</taxon>
        <taxon>Hexapoda</taxon>
        <taxon>Collembola</taxon>
        <taxon>Symphypleona</taxon>
        <taxon>Sminthuridae</taxon>
        <taxon>Allacma</taxon>
    </lineage>
</organism>
<dbReference type="Proteomes" id="UP000708208">
    <property type="component" value="Unassembled WGS sequence"/>
</dbReference>
<evidence type="ECO:0000313" key="3">
    <source>
        <dbReference type="Proteomes" id="UP000708208"/>
    </source>
</evidence>
<dbReference type="AlphaFoldDB" id="A0A8J2P2M4"/>
<proteinExistence type="predicted"/>
<dbReference type="EMBL" id="CAJVCH010168176">
    <property type="protein sequence ID" value="CAG7728764.1"/>
    <property type="molecule type" value="Genomic_DNA"/>
</dbReference>
<name>A0A8J2P2M4_9HEXA</name>
<keyword evidence="3" id="KW-1185">Reference proteome</keyword>
<gene>
    <name evidence="2" type="ORF">AFUS01_LOCUS17521</name>
</gene>
<keyword evidence="1" id="KW-0472">Membrane</keyword>
<keyword evidence="1" id="KW-0812">Transmembrane</keyword>